<protein>
    <submittedName>
        <fullName evidence="1">Uncharacterized protein</fullName>
    </submittedName>
</protein>
<dbReference type="InParanoid" id="A0A0C3BV02"/>
<gene>
    <name evidence="1" type="ORF">PILCRDRAFT_8841</name>
</gene>
<name>A0A0C3BV02_PILCF</name>
<evidence type="ECO:0000313" key="1">
    <source>
        <dbReference type="EMBL" id="KIM81137.1"/>
    </source>
</evidence>
<accession>A0A0C3BV02</accession>
<organism evidence="1 2">
    <name type="scientific">Piloderma croceum (strain F 1598)</name>
    <dbReference type="NCBI Taxonomy" id="765440"/>
    <lineage>
        <taxon>Eukaryota</taxon>
        <taxon>Fungi</taxon>
        <taxon>Dikarya</taxon>
        <taxon>Basidiomycota</taxon>
        <taxon>Agaricomycotina</taxon>
        <taxon>Agaricomycetes</taxon>
        <taxon>Agaricomycetidae</taxon>
        <taxon>Atheliales</taxon>
        <taxon>Atheliaceae</taxon>
        <taxon>Piloderma</taxon>
    </lineage>
</organism>
<reference evidence="1 2" key="1">
    <citation type="submission" date="2014-04" db="EMBL/GenBank/DDBJ databases">
        <authorList>
            <consortium name="DOE Joint Genome Institute"/>
            <person name="Kuo A."/>
            <person name="Tarkka M."/>
            <person name="Buscot F."/>
            <person name="Kohler A."/>
            <person name="Nagy L.G."/>
            <person name="Floudas D."/>
            <person name="Copeland A."/>
            <person name="Barry K.W."/>
            <person name="Cichocki N."/>
            <person name="Veneault-Fourrey C."/>
            <person name="LaButti K."/>
            <person name="Lindquist E.A."/>
            <person name="Lipzen A."/>
            <person name="Lundell T."/>
            <person name="Morin E."/>
            <person name="Murat C."/>
            <person name="Sun H."/>
            <person name="Tunlid A."/>
            <person name="Henrissat B."/>
            <person name="Grigoriev I.V."/>
            <person name="Hibbett D.S."/>
            <person name="Martin F."/>
            <person name="Nordberg H.P."/>
            <person name="Cantor M.N."/>
            <person name="Hua S.X."/>
        </authorList>
    </citation>
    <scope>NUCLEOTIDE SEQUENCE [LARGE SCALE GENOMIC DNA]</scope>
    <source>
        <strain evidence="1 2">F 1598</strain>
    </source>
</reference>
<sequence length="108" mass="11896">MSDITGDSVEHTQSTAQKLSYLIVNVADSVTNLGGTFSSEMGLAMSLGSLLGKVKILVKIGDEVSKIHPYVNFAWQVLSTGFKVVQMQQHRDQRILDLINMMEDTYSS</sequence>
<dbReference type="HOGENOM" id="CLU_2197936_0_0_1"/>
<dbReference type="OrthoDB" id="163438at2759"/>
<keyword evidence="2" id="KW-1185">Reference proteome</keyword>
<dbReference type="AlphaFoldDB" id="A0A0C3BV02"/>
<evidence type="ECO:0000313" key="2">
    <source>
        <dbReference type="Proteomes" id="UP000054166"/>
    </source>
</evidence>
<reference evidence="2" key="2">
    <citation type="submission" date="2015-01" db="EMBL/GenBank/DDBJ databases">
        <title>Evolutionary Origins and Diversification of the Mycorrhizal Mutualists.</title>
        <authorList>
            <consortium name="DOE Joint Genome Institute"/>
            <consortium name="Mycorrhizal Genomics Consortium"/>
            <person name="Kohler A."/>
            <person name="Kuo A."/>
            <person name="Nagy L.G."/>
            <person name="Floudas D."/>
            <person name="Copeland A."/>
            <person name="Barry K.W."/>
            <person name="Cichocki N."/>
            <person name="Veneault-Fourrey C."/>
            <person name="LaButti K."/>
            <person name="Lindquist E.A."/>
            <person name="Lipzen A."/>
            <person name="Lundell T."/>
            <person name="Morin E."/>
            <person name="Murat C."/>
            <person name="Riley R."/>
            <person name="Ohm R."/>
            <person name="Sun H."/>
            <person name="Tunlid A."/>
            <person name="Henrissat B."/>
            <person name="Grigoriev I.V."/>
            <person name="Hibbett D.S."/>
            <person name="Martin F."/>
        </authorList>
    </citation>
    <scope>NUCLEOTIDE SEQUENCE [LARGE SCALE GENOMIC DNA]</scope>
    <source>
        <strain evidence="2">F 1598</strain>
    </source>
</reference>
<proteinExistence type="predicted"/>
<dbReference type="EMBL" id="KN833000">
    <property type="protein sequence ID" value="KIM81137.1"/>
    <property type="molecule type" value="Genomic_DNA"/>
</dbReference>
<dbReference type="Proteomes" id="UP000054166">
    <property type="component" value="Unassembled WGS sequence"/>
</dbReference>